<sequence>MKPKYHDALNQIKFEKPTCLDIIYVCQKKSKYRVKNPNIQTLENIFFSTAQLTQSPDEIDHNDSHNVEETRAGLRDGMEFSARRCWRRALDETQIQTVDKIIANSSPVGSSQTNATNFFLQIGFPFPYQCFSCVTELQPSVFFHLLL</sequence>
<accession>A0ABD1UVT2</accession>
<evidence type="ECO:0000313" key="2">
    <source>
        <dbReference type="Proteomes" id="UP001604277"/>
    </source>
</evidence>
<comment type="caution">
    <text evidence="1">The sequence shown here is derived from an EMBL/GenBank/DDBJ whole genome shotgun (WGS) entry which is preliminary data.</text>
</comment>
<proteinExistence type="predicted"/>
<name>A0ABD1UVT2_9LAMI</name>
<keyword evidence="2" id="KW-1185">Reference proteome</keyword>
<dbReference type="EMBL" id="JBFOLJ010000006">
    <property type="protein sequence ID" value="KAL2529142.1"/>
    <property type="molecule type" value="Genomic_DNA"/>
</dbReference>
<gene>
    <name evidence="1" type="ORF">Fot_21743</name>
</gene>
<reference evidence="2" key="1">
    <citation type="submission" date="2024-07" db="EMBL/GenBank/DDBJ databases">
        <title>Two chromosome-level genome assemblies of Korean endemic species Abeliophyllum distichum and Forsythia ovata (Oleaceae).</title>
        <authorList>
            <person name="Jang H."/>
        </authorList>
    </citation>
    <scope>NUCLEOTIDE SEQUENCE [LARGE SCALE GENOMIC DNA]</scope>
</reference>
<organism evidence="1 2">
    <name type="scientific">Forsythia ovata</name>
    <dbReference type="NCBI Taxonomy" id="205694"/>
    <lineage>
        <taxon>Eukaryota</taxon>
        <taxon>Viridiplantae</taxon>
        <taxon>Streptophyta</taxon>
        <taxon>Embryophyta</taxon>
        <taxon>Tracheophyta</taxon>
        <taxon>Spermatophyta</taxon>
        <taxon>Magnoliopsida</taxon>
        <taxon>eudicotyledons</taxon>
        <taxon>Gunneridae</taxon>
        <taxon>Pentapetalae</taxon>
        <taxon>asterids</taxon>
        <taxon>lamiids</taxon>
        <taxon>Lamiales</taxon>
        <taxon>Oleaceae</taxon>
        <taxon>Forsythieae</taxon>
        <taxon>Forsythia</taxon>
    </lineage>
</organism>
<dbReference type="Proteomes" id="UP001604277">
    <property type="component" value="Unassembled WGS sequence"/>
</dbReference>
<protein>
    <submittedName>
        <fullName evidence="1">Uncharacterized protein</fullName>
    </submittedName>
</protein>
<dbReference type="AlphaFoldDB" id="A0ABD1UVT2"/>
<evidence type="ECO:0000313" key="1">
    <source>
        <dbReference type="EMBL" id="KAL2529142.1"/>
    </source>
</evidence>